<reference evidence="1 2" key="1">
    <citation type="submission" date="2020-07" db="EMBL/GenBank/DDBJ databases">
        <title>Sequencing the genomes of 1000 actinobacteria strains.</title>
        <authorList>
            <person name="Klenk H.-P."/>
        </authorList>
    </citation>
    <scope>NUCLEOTIDE SEQUENCE [LARGE SCALE GENOMIC DNA]</scope>
    <source>
        <strain evidence="1 2">DSM 22083</strain>
    </source>
</reference>
<accession>A0A7Y9I620</accession>
<evidence type="ECO:0000313" key="2">
    <source>
        <dbReference type="Proteomes" id="UP000569914"/>
    </source>
</evidence>
<evidence type="ECO:0000313" key="1">
    <source>
        <dbReference type="EMBL" id="NYE70914.1"/>
    </source>
</evidence>
<dbReference type="RefSeq" id="WP_179750727.1">
    <property type="nucleotide sequence ID" value="NZ_JACCBU010000001.1"/>
</dbReference>
<proteinExistence type="predicted"/>
<protein>
    <submittedName>
        <fullName evidence="1">Uncharacterized protein</fullName>
    </submittedName>
</protein>
<comment type="caution">
    <text evidence="1">The sequence shown here is derived from an EMBL/GenBank/DDBJ whole genome shotgun (WGS) entry which is preliminary data.</text>
</comment>
<sequence length="132" mass="14062">MAQDQDWLDTLPALDEPDEGVVVSGIAVGSPAGRIRLLVTDVCVDFAAADVAGSRVLASLAGIEAARVELRLKPGATVIAVQDADALFVGEAFGEATFPYAARRNTSPTFASPAYRELERDYTRRWHLAGES</sequence>
<dbReference type="AlphaFoldDB" id="A0A7Y9I620"/>
<organism evidence="1 2">
    <name type="scientific">Microlunatus parietis</name>
    <dbReference type="NCBI Taxonomy" id="682979"/>
    <lineage>
        <taxon>Bacteria</taxon>
        <taxon>Bacillati</taxon>
        <taxon>Actinomycetota</taxon>
        <taxon>Actinomycetes</taxon>
        <taxon>Propionibacteriales</taxon>
        <taxon>Propionibacteriaceae</taxon>
        <taxon>Microlunatus</taxon>
    </lineage>
</organism>
<gene>
    <name evidence="1" type="ORF">BKA15_002243</name>
</gene>
<dbReference type="Proteomes" id="UP000569914">
    <property type="component" value="Unassembled WGS sequence"/>
</dbReference>
<dbReference type="EMBL" id="JACCBU010000001">
    <property type="protein sequence ID" value="NYE70914.1"/>
    <property type="molecule type" value="Genomic_DNA"/>
</dbReference>
<name>A0A7Y9I620_9ACTN</name>
<keyword evidence="2" id="KW-1185">Reference proteome</keyword>